<name>A0A455SIL5_9CHLR</name>
<dbReference type="EMBL" id="AP019376">
    <property type="protein sequence ID" value="BBH86789.1"/>
    <property type="molecule type" value="Genomic_DNA"/>
</dbReference>
<sequence length="344" mass="38969">MVDRVLQTTRKLIDLYQCVSIHSAIARTYCATIALYGSAQDAEALLSLFLQNPGRREELLLPIRVLGGPELAQRLFMASIQEDILRDDMPEEVLLSLGYMEFQPAEQALWYYARQGVPEACLGLLHLPCAGLRADIEAEIRQCFGKSWWQSEFLPALAVKTGRPQLAKELFVLGSTTASTDCNSGLVLGIALYGEQGRPFFENLLWDCFWNAGDQATVAYTAIGCRLLDISLLDLFEQVKLRLQYEQEQRQKIHYCKLLLSLLEYFALHEAAFSPLLKFVPEGRDNAQELYQALFCGHSGLPELIRAHLGPQEPLLQECHELKKFLVLKMQCQVERQQLLQLCS</sequence>
<proteinExistence type="predicted"/>
<protein>
    <submittedName>
        <fullName evidence="1">Uncharacterized protein</fullName>
    </submittedName>
</protein>
<reference evidence="1" key="1">
    <citation type="submission" date="2018-12" db="EMBL/GenBank/DDBJ databases">
        <title>Novel natural products biosynthetic potential of the class Ktedonobacteria.</title>
        <authorList>
            <person name="Zheng Y."/>
            <person name="Saitou A."/>
            <person name="Wang C.M."/>
            <person name="Toyoda A."/>
            <person name="Minakuchi Y."/>
            <person name="Sekiguchi Y."/>
            <person name="Ueda K."/>
            <person name="Takano H."/>
            <person name="Sakai Y."/>
            <person name="Yokota A."/>
            <person name="Yabe S."/>
        </authorList>
    </citation>
    <scope>NUCLEOTIDE SEQUENCE</scope>
    <source>
        <strain evidence="1">COM3</strain>
    </source>
</reference>
<evidence type="ECO:0000313" key="1">
    <source>
        <dbReference type="EMBL" id="BBH86789.1"/>
    </source>
</evidence>
<gene>
    <name evidence="1" type="ORF">KTC_15400</name>
</gene>
<dbReference type="AlphaFoldDB" id="A0A455SIL5"/>
<organism evidence="1">
    <name type="scientific">Thermosporothrix sp. COM3</name>
    <dbReference type="NCBI Taxonomy" id="2490863"/>
    <lineage>
        <taxon>Bacteria</taxon>
        <taxon>Bacillati</taxon>
        <taxon>Chloroflexota</taxon>
        <taxon>Ktedonobacteria</taxon>
        <taxon>Ktedonobacterales</taxon>
        <taxon>Thermosporotrichaceae</taxon>
        <taxon>Thermosporothrix</taxon>
    </lineage>
</organism>
<accession>A0A455SIL5</accession>